<dbReference type="Proteomes" id="UP000823388">
    <property type="component" value="Chromosome 5K"/>
</dbReference>
<keyword evidence="3" id="KW-1185">Reference proteome</keyword>
<feature type="compositionally biased region" description="Polar residues" evidence="1">
    <location>
        <begin position="1"/>
        <end position="10"/>
    </location>
</feature>
<comment type="caution">
    <text evidence="2">The sequence shown here is derived from an EMBL/GenBank/DDBJ whole genome shotgun (WGS) entry which is preliminary data.</text>
</comment>
<evidence type="ECO:0000313" key="3">
    <source>
        <dbReference type="Proteomes" id="UP000823388"/>
    </source>
</evidence>
<gene>
    <name evidence="2" type="ORF">PVAP13_5KG448707</name>
</gene>
<evidence type="ECO:0000313" key="2">
    <source>
        <dbReference type="EMBL" id="KAG2599333.1"/>
    </source>
</evidence>
<organism evidence="2 3">
    <name type="scientific">Panicum virgatum</name>
    <name type="common">Blackwell switchgrass</name>
    <dbReference type="NCBI Taxonomy" id="38727"/>
    <lineage>
        <taxon>Eukaryota</taxon>
        <taxon>Viridiplantae</taxon>
        <taxon>Streptophyta</taxon>
        <taxon>Embryophyta</taxon>
        <taxon>Tracheophyta</taxon>
        <taxon>Spermatophyta</taxon>
        <taxon>Magnoliopsida</taxon>
        <taxon>Liliopsida</taxon>
        <taxon>Poales</taxon>
        <taxon>Poaceae</taxon>
        <taxon>PACMAD clade</taxon>
        <taxon>Panicoideae</taxon>
        <taxon>Panicodae</taxon>
        <taxon>Paniceae</taxon>
        <taxon>Panicinae</taxon>
        <taxon>Panicum</taxon>
        <taxon>Panicum sect. Hiantes</taxon>
    </lineage>
</organism>
<sequence length="118" mass="12686">MESFAHSSSRMVAAGAPTRHGPTVPVVGDSQLEQRNDTPFSSLAEAPVWPPFTVATSSSHGITTARGKGSPDPEALLSPHHFLKTTMPFAASFRPLSSVQISWWTKRPDLLSCRGDSQ</sequence>
<protein>
    <submittedName>
        <fullName evidence="2">Uncharacterized protein</fullName>
    </submittedName>
</protein>
<feature type="region of interest" description="Disordered" evidence="1">
    <location>
        <begin position="1"/>
        <end position="29"/>
    </location>
</feature>
<accession>A0A8T0SQT3</accession>
<evidence type="ECO:0000256" key="1">
    <source>
        <dbReference type="SAM" id="MobiDB-lite"/>
    </source>
</evidence>
<dbReference type="EMBL" id="CM029045">
    <property type="protein sequence ID" value="KAG2599333.1"/>
    <property type="molecule type" value="Genomic_DNA"/>
</dbReference>
<name>A0A8T0SQT3_PANVG</name>
<proteinExistence type="predicted"/>
<dbReference type="AlphaFoldDB" id="A0A8T0SQT3"/>
<reference evidence="2" key="1">
    <citation type="submission" date="2020-05" db="EMBL/GenBank/DDBJ databases">
        <title>WGS assembly of Panicum virgatum.</title>
        <authorList>
            <person name="Lovell J.T."/>
            <person name="Jenkins J."/>
            <person name="Shu S."/>
            <person name="Juenger T.E."/>
            <person name="Schmutz J."/>
        </authorList>
    </citation>
    <scope>NUCLEOTIDE SEQUENCE</scope>
    <source>
        <strain evidence="2">AP13</strain>
    </source>
</reference>